<dbReference type="WBParaSite" id="JU765_v2.g16539.t1">
    <property type="protein sequence ID" value="JU765_v2.g16539.t1"/>
    <property type="gene ID" value="JU765_v2.g16539"/>
</dbReference>
<proteinExistence type="predicted"/>
<accession>A0AC34QI76</accession>
<dbReference type="Proteomes" id="UP000887576">
    <property type="component" value="Unplaced"/>
</dbReference>
<protein>
    <submittedName>
        <fullName evidence="2">PB1 domain-containing protein</fullName>
    </submittedName>
</protein>
<evidence type="ECO:0000313" key="2">
    <source>
        <dbReference type="WBParaSite" id="JU765_v2.g16539.t1"/>
    </source>
</evidence>
<evidence type="ECO:0000313" key="1">
    <source>
        <dbReference type="Proteomes" id="UP000887576"/>
    </source>
</evidence>
<reference evidence="2" key="1">
    <citation type="submission" date="2022-11" db="UniProtKB">
        <authorList>
            <consortium name="WormBaseParasite"/>
        </authorList>
    </citation>
    <scope>IDENTIFICATION</scope>
</reference>
<sequence length="160" mass="18696">MNNHELCGKPFADAEWIPTLDICDKKCDEISELCVENDSLVQKCKKLPEDCSKQLKSSNHCHRLVMENAFLKDDEKLHVKWRHQSRWRRFAIPKTGINYKFLFEFLRSVEPSFNGKLDYVDDEGDFVRISSTSGINELIRTCELMKLDTVYVHSTDESMC</sequence>
<name>A0AC34QI76_9BILA</name>
<organism evidence="1 2">
    <name type="scientific">Panagrolaimus sp. JU765</name>
    <dbReference type="NCBI Taxonomy" id="591449"/>
    <lineage>
        <taxon>Eukaryota</taxon>
        <taxon>Metazoa</taxon>
        <taxon>Ecdysozoa</taxon>
        <taxon>Nematoda</taxon>
        <taxon>Chromadorea</taxon>
        <taxon>Rhabditida</taxon>
        <taxon>Tylenchina</taxon>
        <taxon>Panagrolaimomorpha</taxon>
        <taxon>Panagrolaimoidea</taxon>
        <taxon>Panagrolaimidae</taxon>
        <taxon>Panagrolaimus</taxon>
    </lineage>
</organism>